<reference evidence="1 2" key="1">
    <citation type="journal article" date="2016" name="Nat. Commun.">
        <title>Thousands of microbial genomes shed light on interconnected biogeochemical processes in an aquifer system.</title>
        <authorList>
            <person name="Anantharaman K."/>
            <person name="Brown C.T."/>
            <person name="Hug L.A."/>
            <person name="Sharon I."/>
            <person name="Castelle C.J."/>
            <person name="Probst A.J."/>
            <person name="Thomas B.C."/>
            <person name="Singh A."/>
            <person name="Wilkins M.J."/>
            <person name="Karaoz U."/>
            <person name="Brodie E.L."/>
            <person name="Williams K.H."/>
            <person name="Hubbard S.S."/>
            <person name="Banfield J.F."/>
        </authorList>
    </citation>
    <scope>NUCLEOTIDE SEQUENCE [LARGE SCALE GENOMIC DNA]</scope>
</reference>
<comment type="caution">
    <text evidence="1">The sequence shown here is derived from an EMBL/GenBank/DDBJ whole genome shotgun (WGS) entry which is preliminary data.</text>
</comment>
<dbReference type="EMBL" id="MEVI01000002">
    <property type="protein sequence ID" value="OGC55551.1"/>
    <property type="molecule type" value="Genomic_DNA"/>
</dbReference>
<protein>
    <submittedName>
        <fullName evidence="1">Uncharacterized protein</fullName>
    </submittedName>
</protein>
<proteinExistence type="predicted"/>
<sequence length="294" mass="30638">MTKFSFHLALPADVVVPATLDFGQNFLAQVQKILESAGPGLRTAGEVALPGQAVAAILATAGLEMVSGLPTLTLYSIGQKAERVGVLDLGGYRHQAVRSRRGDVPQGEAFLGYTVLDGSGRGMSAGQLGELAQILDVAVEEIRAIDANVGQIDWADPTKGMVDRLIATGLTKADWASRRVLSLPAGAGLAAALQAATIHGLSESWPRTIRLASGADKAFHVGEIVDPQDMRLWGTNMTAKWQSDATAGTLRQLASELGTYGVSVEAGEGTISVAFPGGQVFRLAITSATCETKA</sequence>
<gene>
    <name evidence="1" type="ORF">A3A78_01180</name>
</gene>
<name>A0A1F4VE88_UNCKA</name>
<dbReference type="AlphaFoldDB" id="A0A1F4VE88"/>
<accession>A0A1F4VE88</accession>
<evidence type="ECO:0000313" key="2">
    <source>
        <dbReference type="Proteomes" id="UP000176504"/>
    </source>
</evidence>
<dbReference type="Proteomes" id="UP000176504">
    <property type="component" value="Unassembled WGS sequence"/>
</dbReference>
<organism evidence="1 2">
    <name type="scientific">candidate division WWE3 bacterium RIFCSPLOWO2_01_FULL_41_18</name>
    <dbReference type="NCBI Taxonomy" id="1802625"/>
    <lineage>
        <taxon>Bacteria</taxon>
        <taxon>Katanobacteria</taxon>
    </lineage>
</organism>
<evidence type="ECO:0000313" key="1">
    <source>
        <dbReference type="EMBL" id="OGC55551.1"/>
    </source>
</evidence>